<sequence>MALGADDEPPRGAASLAVPPARPRLGVAQVAEEAAEAAVQGAEAGPLGGAAVTDGVVREGVVRRRSGKLLSARTRALTARMPAPMATASFK</sequence>
<comment type="caution">
    <text evidence="2">The sequence shown here is derived from an EMBL/GenBank/DDBJ whole genome shotgun (WGS) entry which is preliminary data.</text>
</comment>
<feature type="region of interest" description="Disordered" evidence="1">
    <location>
        <begin position="1"/>
        <end position="20"/>
    </location>
</feature>
<gene>
    <name evidence="2" type="ORF">OV079_47545</name>
</gene>
<name>A0A9X3F0N7_9BACT</name>
<organism evidence="2 3">
    <name type="scientific">Nannocystis pusilla</name>
    <dbReference type="NCBI Taxonomy" id="889268"/>
    <lineage>
        <taxon>Bacteria</taxon>
        <taxon>Pseudomonadati</taxon>
        <taxon>Myxococcota</taxon>
        <taxon>Polyangia</taxon>
        <taxon>Nannocystales</taxon>
        <taxon>Nannocystaceae</taxon>
        <taxon>Nannocystis</taxon>
    </lineage>
</organism>
<evidence type="ECO:0000313" key="2">
    <source>
        <dbReference type="EMBL" id="MCY1013065.1"/>
    </source>
</evidence>
<evidence type="ECO:0000313" key="3">
    <source>
        <dbReference type="Proteomes" id="UP001150924"/>
    </source>
</evidence>
<keyword evidence="3" id="KW-1185">Reference proteome</keyword>
<dbReference type="EMBL" id="JAPNKE010000002">
    <property type="protein sequence ID" value="MCY1013065.1"/>
    <property type="molecule type" value="Genomic_DNA"/>
</dbReference>
<protein>
    <submittedName>
        <fullName evidence="2">Uncharacterized protein</fullName>
    </submittedName>
</protein>
<evidence type="ECO:0000256" key="1">
    <source>
        <dbReference type="SAM" id="MobiDB-lite"/>
    </source>
</evidence>
<accession>A0A9X3F0N7</accession>
<reference evidence="2" key="1">
    <citation type="submission" date="2022-11" db="EMBL/GenBank/DDBJ databases">
        <title>Minimal conservation of predation-associated metabolite biosynthetic gene clusters underscores biosynthetic potential of Myxococcota including descriptions for ten novel species: Archangium lansinium sp. nov., Myxococcus landrumus sp. nov., Nannocystis bai.</title>
        <authorList>
            <person name="Ahearne A."/>
            <person name="Stevens C."/>
            <person name="Phillips K."/>
        </authorList>
    </citation>
    <scope>NUCLEOTIDE SEQUENCE</scope>
    <source>
        <strain evidence="2">Na p29</strain>
    </source>
</reference>
<dbReference type="RefSeq" id="WP_267776735.1">
    <property type="nucleotide sequence ID" value="NZ_JAPNKE010000002.1"/>
</dbReference>
<dbReference type="AlphaFoldDB" id="A0A9X3F0N7"/>
<dbReference type="Proteomes" id="UP001150924">
    <property type="component" value="Unassembled WGS sequence"/>
</dbReference>
<proteinExistence type="predicted"/>